<dbReference type="EMBL" id="VIKT02000004">
    <property type="protein sequence ID" value="NHF62341.1"/>
    <property type="molecule type" value="Genomic_DNA"/>
</dbReference>
<evidence type="ECO:0000313" key="3">
    <source>
        <dbReference type="Proteomes" id="UP000818266"/>
    </source>
</evidence>
<proteinExistence type="inferred from homology"/>
<organism evidence="2 3">
    <name type="scientific">Microcella pacifica</name>
    <dbReference type="NCBI Taxonomy" id="2591847"/>
    <lineage>
        <taxon>Bacteria</taxon>
        <taxon>Bacillati</taxon>
        <taxon>Actinomycetota</taxon>
        <taxon>Actinomycetes</taxon>
        <taxon>Micrococcales</taxon>
        <taxon>Microbacteriaceae</taxon>
        <taxon>Microcella</taxon>
    </lineage>
</organism>
<comment type="similarity">
    <text evidence="1">Belongs to the ROK (NagC/XylR) family.</text>
</comment>
<dbReference type="SUPFAM" id="SSF53067">
    <property type="entry name" value="Actin-like ATPase domain"/>
    <property type="match status" value="1"/>
</dbReference>
<comment type="caution">
    <text evidence="2">The sequence shown here is derived from an EMBL/GenBank/DDBJ whole genome shotgun (WGS) entry which is preliminary data.</text>
</comment>
<dbReference type="InterPro" id="IPR000600">
    <property type="entry name" value="ROK"/>
</dbReference>
<keyword evidence="3" id="KW-1185">Reference proteome</keyword>
<dbReference type="InterPro" id="IPR049874">
    <property type="entry name" value="ROK_cs"/>
</dbReference>
<gene>
    <name evidence="2" type="ORF">FK219_003635</name>
</gene>
<dbReference type="PANTHER" id="PTHR18964">
    <property type="entry name" value="ROK (REPRESSOR, ORF, KINASE) FAMILY"/>
    <property type="match status" value="1"/>
</dbReference>
<accession>A0A9E5MK94</accession>
<protein>
    <submittedName>
        <fullName evidence="2">ROK family protein</fullName>
    </submittedName>
</protein>
<sequence length="301" mass="30142">MSLLLGLDLGGTNIKAAVIAATTDGIEVTATSTTRTPTTDADDILQALGAVATGHLATAPVSAVGMTFPGVIDPDTGIPTVTPNLPGDWAGVSVSRRLGELLGHQVAVLNDARAFTLAESEAGAAKGYAHVLAIVLGTGIGGGLVIGGRLHGGHDGIAGEFGHQTVVPDGPRCGCGNRGCIEAVARPSIIAASAGVATAEEAFELAAAGEDRAIRAVNEAVEHLAIGIANVHAIVAPDIVVIGGGVARVGAALLDPLRRAVARRIHLTPPEHLPLVTSHFGSYSGAVGAALWARDVERGGR</sequence>
<dbReference type="Gene3D" id="3.30.420.40">
    <property type="match status" value="2"/>
</dbReference>
<dbReference type="Pfam" id="PF00480">
    <property type="entry name" value="ROK"/>
    <property type="match status" value="1"/>
</dbReference>
<evidence type="ECO:0000313" key="2">
    <source>
        <dbReference type="EMBL" id="NHF62341.1"/>
    </source>
</evidence>
<reference evidence="2 3" key="1">
    <citation type="submission" date="2020-03" db="EMBL/GenBank/DDBJ databases">
        <title>Chryseoglobus sp. isolated from a deep-sea seamount.</title>
        <authorList>
            <person name="Zhang D.-C."/>
        </authorList>
    </citation>
    <scope>NUCLEOTIDE SEQUENCE [LARGE SCALE GENOMIC DNA]</scope>
    <source>
        <strain evidence="2 3">KN1116</strain>
    </source>
</reference>
<dbReference type="Proteomes" id="UP000818266">
    <property type="component" value="Unassembled WGS sequence"/>
</dbReference>
<dbReference type="InterPro" id="IPR043129">
    <property type="entry name" value="ATPase_NBD"/>
</dbReference>
<dbReference type="PROSITE" id="PS01125">
    <property type="entry name" value="ROK"/>
    <property type="match status" value="1"/>
</dbReference>
<dbReference type="PANTHER" id="PTHR18964:SF169">
    <property type="entry name" value="N-ACETYLMANNOSAMINE KINASE"/>
    <property type="match status" value="1"/>
</dbReference>
<name>A0A9E5MK94_9MICO</name>
<evidence type="ECO:0000256" key="1">
    <source>
        <dbReference type="ARBA" id="ARBA00006479"/>
    </source>
</evidence>
<dbReference type="AlphaFoldDB" id="A0A9E5MK94"/>
<dbReference type="RefSeq" id="WP_165638037.1">
    <property type="nucleotide sequence ID" value="NZ_VIKT02000004.1"/>
</dbReference>